<keyword evidence="3" id="KW-1185">Reference proteome</keyword>
<dbReference type="InterPro" id="IPR024855">
    <property type="entry name" value="UNC79"/>
</dbReference>
<evidence type="ECO:0000313" key="2">
    <source>
        <dbReference type="EMBL" id="EDO27181.1"/>
    </source>
</evidence>
<gene>
    <name evidence="2" type="ORF">NEMVEDRAFT_v1g224332</name>
</gene>
<feature type="region of interest" description="Disordered" evidence="1">
    <location>
        <begin position="131"/>
        <end position="264"/>
    </location>
</feature>
<dbReference type="HOGENOM" id="CLU_1055906_0_0_1"/>
<dbReference type="eggNOG" id="KOG4820">
    <property type="taxonomic scope" value="Eukaryota"/>
</dbReference>
<accession>A7T9Z1</accession>
<reference evidence="2 3" key="1">
    <citation type="journal article" date="2007" name="Science">
        <title>Sea anemone genome reveals ancestral eumetazoan gene repertoire and genomic organization.</title>
        <authorList>
            <person name="Putnam N.H."/>
            <person name="Srivastava M."/>
            <person name="Hellsten U."/>
            <person name="Dirks B."/>
            <person name="Chapman J."/>
            <person name="Salamov A."/>
            <person name="Terry A."/>
            <person name="Shapiro H."/>
            <person name="Lindquist E."/>
            <person name="Kapitonov V.V."/>
            <person name="Jurka J."/>
            <person name="Genikhovich G."/>
            <person name="Grigoriev I.V."/>
            <person name="Lucas S.M."/>
            <person name="Steele R.E."/>
            <person name="Finnerty J.R."/>
            <person name="Technau U."/>
            <person name="Martindale M.Q."/>
            <person name="Rokhsar D.S."/>
        </authorList>
    </citation>
    <scope>NUCLEOTIDE SEQUENCE [LARGE SCALE GENOMIC DNA]</scope>
    <source>
        <strain evidence="3">CH2 X CH6</strain>
    </source>
</reference>
<evidence type="ECO:0000256" key="1">
    <source>
        <dbReference type="SAM" id="MobiDB-lite"/>
    </source>
</evidence>
<protein>
    <submittedName>
        <fullName evidence="2">Uncharacterized protein</fullName>
    </submittedName>
</protein>
<dbReference type="STRING" id="45351.A7T9Z1"/>
<feature type="compositionally biased region" description="Polar residues" evidence="1">
    <location>
        <begin position="197"/>
        <end position="207"/>
    </location>
</feature>
<dbReference type="Proteomes" id="UP000001593">
    <property type="component" value="Unassembled WGS sequence"/>
</dbReference>
<feature type="non-terminal residue" evidence="2">
    <location>
        <position position="264"/>
    </location>
</feature>
<feature type="non-terminal residue" evidence="2">
    <location>
        <position position="1"/>
    </location>
</feature>
<organism evidence="2 3">
    <name type="scientific">Nematostella vectensis</name>
    <name type="common">Starlet sea anemone</name>
    <dbReference type="NCBI Taxonomy" id="45351"/>
    <lineage>
        <taxon>Eukaryota</taxon>
        <taxon>Metazoa</taxon>
        <taxon>Cnidaria</taxon>
        <taxon>Anthozoa</taxon>
        <taxon>Hexacorallia</taxon>
        <taxon>Actiniaria</taxon>
        <taxon>Edwardsiidae</taxon>
        <taxon>Nematostella</taxon>
    </lineage>
</organism>
<name>A7T9Z1_NEMVE</name>
<dbReference type="PhylomeDB" id="A7T9Z1"/>
<proteinExistence type="predicted"/>
<dbReference type="InParanoid" id="A7T9Z1"/>
<sequence length="264" mass="28619">VTVLARFLEKENVKSNNIAMSALAQCFTFLVGAVEDVCTPVSTRAIAMLDTIKASALKILYSCIEHQYDAMPKDRLLLIHTCRILHRILPHYTPLCGMFFIGRFKHLLIENADYVSFGSPKIRSSAGAASNYVSPSSEVHTPLESVTDSGKRPDTPSSPRARKFGETSRTSPTNKERLSTGSSADLIDKPSDDEPTTSRTAIESKSQPFALHETSFVGPFNKPMTSTPMLELSPTSGPGGSNSGEEGGESRPLIDGGAEKKLKR</sequence>
<evidence type="ECO:0000313" key="3">
    <source>
        <dbReference type="Proteomes" id="UP000001593"/>
    </source>
</evidence>
<dbReference type="PANTHER" id="PTHR21696:SF2">
    <property type="entry name" value="PROTEIN UNC-79 HOMOLOG"/>
    <property type="match status" value="1"/>
</dbReference>
<dbReference type="PANTHER" id="PTHR21696">
    <property type="entry name" value="PROTEIN UNC-79 HOMOLOG"/>
    <property type="match status" value="1"/>
</dbReference>
<feature type="compositionally biased region" description="Polar residues" evidence="1">
    <location>
        <begin position="167"/>
        <end position="183"/>
    </location>
</feature>
<dbReference type="AlphaFoldDB" id="A7T9Z1"/>
<feature type="compositionally biased region" description="Polar residues" evidence="1">
    <location>
        <begin position="131"/>
        <end position="148"/>
    </location>
</feature>
<dbReference type="EMBL" id="DS473706">
    <property type="protein sequence ID" value="EDO27181.1"/>
    <property type="molecule type" value="Genomic_DNA"/>
</dbReference>